<dbReference type="STRING" id="1121898.GCA_000422725_03218"/>
<dbReference type="PANTHER" id="PTHR37833">
    <property type="entry name" value="LIPOPROTEIN-RELATED"/>
    <property type="match status" value="1"/>
</dbReference>
<evidence type="ECO:0008006" key="4">
    <source>
        <dbReference type="Google" id="ProtNLM"/>
    </source>
</evidence>
<proteinExistence type="predicted"/>
<comment type="caution">
    <text evidence="2">The sequence shown here is derived from an EMBL/GenBank/DDBJ whole genome shotgun (WGS) entry which is preliminary data.</text>
</comment>
<dbReference type="Proteomes" id="UP000030111">
    <property type="component" value="Unassembled WGS sequence"/>
</dbReference>
<keyword evidence="1" id="KW-0732">Signal</keyword>
<dbReference type="Gene3D" id="2.60.40.10">
    <property type="entry name" value="Immunoglobulins"/>
    <property type="match status" value="1"/>
</dbReference>
<accession>A0A0A2MH42</accession>
<dbReference type="PANTHER" id="PTHR37833:SF1">
    <property type="entry name" value="SIGNAL PEPTIDE PROTEIN"/>
    <property type="match status" value="1"/>
</dbReference>
<keyword evidence="3" id="KW-1185">Reference proteome</keyword>
<organism evidence="2 3">
    <name type="scientific">Flavobacterium subsaxonicum WB 4.1-42 = DSM 21790</name>
    <dbReference type="NCBI Taxonomy" id="1121898"/>
    <lineage>
        <taxon>Bacteria</taxon>
        <taxon>Pseudomonadati</taxon>
        <taxon>Bacteroidota</taxon>
        <taxon>Flavobacteriia</taxon>
        <taxon>Flavobacteriales</taxon>
        <taxon>Flavobacteriaceae</taxon>
        <taxon>Flavobacterium</taxon>
    </lineage>
</organism>
<evidence type="ECO:0000256" key="1">
    <source>
        <dbReference type="SAM" id="SignalP"/>
    </source>
</evidence>
<dbReference type="InterPro" id="IPR011467">
    <property type="entry name" value="DUF1573"/>
</dbReference>
<dbReference type="AlphaFoldDB" id="A0A0A2MH42"/>
<dbReference type="eggNOG" id="ENOG5031NHZ">
    <property type="taxonomic scope" value="Bacteria"/>
</dbReference>
<evidence type="ECO:0000313" key="3">
    <source>
        <dbReference type="Proteomes" id="UP000030111"/>
    </source>
</evidence>
<reference evidence="2 3" key="1">
    <citation type="submission" date="2013-09" db="EMBL/GenBank/DDBJ databases">
        <authorList>
            <person name="Zeng Z."/>
            <person name="Chen C."/>
        </authorList>
    </citation>
    <scope>NUCLEOTIDE SEQUENCE [LARGE SCALE GENOMIC DNA]</scope>
    <source>
        <strain evidence="2 3">WB 4.1-42</strain>
    </source>
</reference>
<dbReference type="OrthoDB" id="826619at2"/>
<feature type="signal peptide" evidence="1">
    <location>
        <begin position="1"/>
        <end position="20"/>
    </location>
</feature>
<sequence length="145" mass="15443">MKKILGLIAFMALSTTAIYAQSGAKIDFKSDTIDYGTVSKDSDNGLRVFEFTNTGDAPLIITDVKSTCGCTVPTKPKDPIAPGKTGKIEVKYNMNPGPIRKTITVQSNAVNVPGGTVALKIKGEVVKKEEVNILQKKKAVPTTSN</sequence>
<feature type="chain" id="PRO_5001992337" description="DUF1573 domain-containing protein" evidence="1">
    <location>
        <begin position="21"/>
        <end position="145"/>
    </location>
</feature>
<gene>
    <name evidence="2" type="ORF">Q766_20575</name>
</gene>
<dbReference type="RefSeq" id="WP_026993325.1">
    <property type="nucleotide sequence ID" value="NZ_JRLY01000032.1"/>
</dbReference>
<dbReference type="InterPro" id="IPR013783">
    <property type="entry name" value="Ig-like_fold"/>
</dbReference>
<protein>
    <recommendedName>
        <fullName evidence="4">DUF1573 domain-containing protein</fullName>
    </recommendedName>
</protein>
<evidence type="ECO:0000313" key="2">
    <source>
        <dbReference type="EMBL" id="KGO90936.1"/>
    </source>
</evidence>
<name>A0A0A2MH42_9FLAO</name>
<dbReference type="Pfam" id="PF07610">
    <property type="entry name" value="DUF1573"/>
    <property type="match status" value="1"/>
</dbReference>
<dbReference type="EMBL" id="JRLY01000032">
    <property type="protein sequence ID" value="KGO90936.1"/>
    <property type="molecule type" value="Genomic_DNA"/>
</dbReference>